<dbReference type="Proteomes" id="UP001151760">
    <property type="component" value="Unassembled WGS sequence"/>
</dbReference>
<dbReference type="CDD" id="cd04481">
    <property type="entry name" value="RPA1_DBD_B_like"/>
    <property type="match status" value="1"/>
</dbReference>
<dbReference type="InterPro" id="IPR012340">
    <property type="entry name" value="NA-bd_OB-fold"/>
</dbReference>
<reference evidence="1" key="1">
    <citation type="journal article" date="2022" name="Int. J. Mol. Sci.">
        <title>Draft Genome of Tanacetum Coccineum: Genomic Comparison of Closely Related Tanacetum-Family Plants.</title>
        <authorList>
            <person name="Yamashiro T."/>
            <person name="Shiraishi A."/>
            <person name="Nakayama K."/>
            <person name="Satake H."/>
        </authorList>
    </citation>
    <scope>NUCLEOTIDE SEQUENCE</scope>
</reference>
<comment type="caution">
    <text evidence="1">The sequence shown here is derived from an EMBL/GenBank/DDBJ whole genome shotgun (WGS) entry which is preliminary data.</text>
</comment>
<proteinExistence type="predicted"/>
<dbReference type="EMBL" id="BQNB010017213">
    <property type="protein sequence ID" value="GJT60587.1"/>
    <property type="molecule type" value="Genomic_DNA"/>
</dbReference>
<evidence type="ECO:0000313" key="2">
    <source>
        <dbReference type="Proteomes" id="UP001151760"/>
    </source>
</evidence>
<dbReference type="PANTHER" id="PTHR47165">
    <property type="entry name" value="OS03G0429900 PROTEIN"/>
    <property type="match status" value="1"/>
</dbReference>
<protein>
    <submittedName>
        <fullName evidence="1">Nucleic acid-binding, OB-fold, replication protein A, OB domain protein</fullName>
    </submittedName>
</protein>
<dbReference type="Gene3D" id="2.40.50.140">
    <property type="entry name" value="Nucleic acid-binding proteins"/>
    <property type="match status" value="2"/>
</dbReference>
<dbReference type="PANTHER" id="PTHR47165:SF4">
    <property type="entry name" value="OS03G0429900 PROTEIN"/>
    <property type="match status" value="1"/>
</dbReference>
<gene>
    <name evidence="1" type="ORF">Tco_1004120</name>
</gene>
<dbReference type="SUPFAM" id="SSF50249">
    <property type="entry name" value="Nucleic acid-binding proteins"/>
    <property type="match status" value="1"/>
</dbReference>
<organism evidence="1 2">
    <name type="scientific">Tanacetum coccineum</name>
    <dbReference type="NCBI Taxonomy" id="301880"/>
    <lineage>
        <taxon>Eukaryota</taxon>
        <taxon>Viridiplantae</taxon>
        <taxon>Streptophyta</taxon>
        <taxon>Embryophyta</taxon>
        <taxon>Tracheophyta</taxon>
        <taxon>Spermatophyta</taxon>
        <taxon>Magnoliopsida</taxon>
        <taxon>eudicotyledons</taxon>
        <taxon>Gunneridae</taxon>
        <taxon>Pentapetalae</taxon>
        <taxon>asterids</taxon>
        <taxon>campanulids</taxon>
        <taxon>Asterales</taxon>
        <taxon>Asteraceae</taxon>
        <taxon>Asteroideae</taxon>
        <taxon>Anthemideae</taxon>
        <taxon>Anthemidinae</taxon>
        <taxon>Tanacetum</taxon>
    </lineage>
</organism>
<name>A0ABQ5FBH7_9ASTR</name>
<accession>A0ABQ5FBH7</accession>
<evidence type="ECO:0000313" key="1">
    <source>
        <dbReference type="EMBL" id="GJT60587.1"/>
    </source>
</evidence>
<sequence length="376" mass="42109">MDTKLTKVSELTPFRDDWKVKVRVIRLWKLPDFSNPLVTYSLDMVLMDEEVALSDFGVTVRTFESLRNEVRPSTVAYDVIGEVVSCGAVDYPIIEGKAVKQLRFELQDTKGIRLSITLWGPYAEQVDAALGDRTKMSILIMQFAKHKIYRGKPALSNLFNCTRLFVNEDIPDIINFRKSVVAIVGTETTDHRIAPLVNYKRISVRDEFLTHLEKSGCRACNFGVDTILKDYIDEDIGVVKKKTIYTCKSKSCGDVTDVLYNPTDYNLSKNKYVYGISQICEEADVIEELELKVSTIQATVSSSLTPSLGFISPPSRLTYQDSSASATGATNSLIESLKDTGTSPIKRKLEDVIDVDELSNASSTKKKLLDPKIEKE</sequence>
<reference evidence="1" key="2">
    <citation type="submission" date="2022-01" db="EMBL/GenBank/DDBJ databases">
        <authorList>
            <person name="Yamashiro T."/>
            <person name="Shiraishi A."/>
            <person name="Satake H."/>
            <person name="Nakayama K."/>
        </authorList>
    </citation>
    <scope>NUCLEOTIDE SEQUENCE</scope>
</reference>
<keyword evidence="2" id="KW-1185">Reference proteome</keyword>